<dbReference type="EMBL" id="AK404352">
    <property type="protein sequence ID" value="BAM20195.1"/>
    <property type="molecule type" value="mRNA"/>
</dbReference>
<organism evidence="1">
    <name type="scientific">Papilio xuthus</name>
    <name type="common">Asian swallowtail butterfly</name>
    <dbReference type="NCBI Taxonomy" id="66420"/>
    <lineage>
        <taxon>Eukaryota</taxon>
        <taxon>Metazoa</taxon>
        <taxon>Ecdysozoa</taxon>
        <taxon>Arthropoda</taxon>
        <taxon>Hexapoda</taxon>
        <taxon>Insecta</taxon>
        <taxon>Pterygota</taxon>
        <taxon>Neoptera</taxon>
        <taxon>Endopterygota</taxon>
        <taxon>Lepidoptera</taxon>
        <taxon>Glossata</taxon>
        <taxon>Ditrysia</taxon>
        <taxon>Papilionoidea</taxon>
        <taxon>Papilionidae</taxon>
        <taxon>Papilioninae</taxon>
        <taxon>Papilio</taxon>
    </lineage>
</organism>
<proteinExistence type="evidence at transcript level"/>
<evidence type="ECO:0000313" key="1">
    <source>
        <dbReference type="EMBL" id="BAM20195.1"/>
    </source>
</evidence>
<accession>I4DQK5</accession>
<name>I4DQK5_PAPXU</name>
<dbReference type="AlphaFoldDB" id="I4DQK5"/>
<reference evidence="1" key="1">
    <citation type="journal article" date="2012" name="BMC Biol.">
        <title>Comprehensive microarray-based analysis for stage-specific larval camouflage pattern-associated genes in the swallowtail butterfly, Papilio xuthus.</title>
        <authorList>
            <person name="Futahashi R."/>
            <person name="Shirataki H."/>
            <person name="Narita T."/>
            <person name="Mita K."/>
            <person name="Fujiwara H."/>
        </authorList>
    </citation>
    <scope>NUCLEOTIDE SEQUENCE</scope>
    <source>
        <tissue evidence="1">Epidermis</tissue>
    </source>
</reference>
<sequence>MYCLCICFNLMYSFGLKELCSFQVDTFALNLAHLPIILPRLIVANGSFIRSSLSE</sequence>
<protein>
    <submittedName>
        <fullName evidence="1">Uncharacterized protein</fullName>
    </submittedName>
</protein>